<dbReference type="Pfam" id="PF01221">
    <property type="entry name" value="Dynein_light"/>
    <property type="match status" value="1"/>
</dbReference>
<feature type="compositionally biased region" description="Basic and acidic residues" evidence="1">
    <location>
        <begin position="134"/>
        <end position="143"/>
    </location>
</feature>
<sequence length="521" mass="58394">MYRTHWSSAASPSIRSQDFEWNHVGTEAQSAPPQRAFSVKPTDQETASRNGGYSYNGEPNCVKHSVSSFLSTRRQVNMSSPRTKSEEYLEKVSVPDGTEKVINIKKVQQSASIQLSKTTPLSVHTGYASNMRTSELHVEEMKSQVRRRSKSSGQKKSGREHSRRSQVLVRTGDDASSSRRRVVSCVDLTAPEPAETHLVHAITGEEESTLTGGTHRAAKSIRKIRGRHRDEWLSSKAEEVPQSGWRYSGIFAPDTGRHRPSSRNKHGRTSRAQVSAQVSPTPAAWSPCVQVPVNLMSPACPRCSSLNINQERSNPYPVPMMNGIYLPYAPYSVENFPNQMRFGSVQQHHHHSHVRHQQQEQFYESPLQHSPQFHHHHHHHRPQHSPSYPSPYATKYMPVPQGRPVGFSPNVEDLRHTEVNGTDRTVDLMEIEYAADSAGDKDTYLSSDALNLIVKLAKGFNKSTQRLEEIAKQLKLALDARLGEKWHVVIGDDSFGSNLASLPGALANFKLGKNVFLVWQT</sequence>
<accession>A0A8T1MB60</accession>
<dbReference type="AlphaFoldDB" id="A0A8T1MB60"/>
<dbReference type="Gene3D" id="3.30.740.10">
    <property type="entry name" value="Protein Inhibitor Of Neuronal Nitric Oxide Synthase"/>
    <property type="match status" value="1"/>
</dbReference>
<comment type="caution">
    <text evidence="2">The sequence shown here is derived from an EMBL/GenBank/DDBJ whole genome shotgun (WGS) entry which is preliminary data.</text>
</comment>
<evidence type="ECO:0000313" key="3">
    <source>
        <dbReference type="Proteomes" id="UP000286415"/>
    </source>
</evidence>
<feature type="compositionally biased region" description="Polar residues" evidence="1">
    <location>
        <begin position="270"/>
        <end position="280"/>
    </location>
</feature>
<proteinExistence type="predicted"/>
<keyword evidence="3" id="KW-1185">Reference proteome</keyword>
<feature type="compositionally biased region" description="Polar residues" evidence="1">
    <location>
        <begin position="124"/>
        <end position="133"/>
    </location>
</feature>
<evidence type="ECO:0000256" key="1">
    <source>
        <dbReference type="SAM" id="MobiDB-lite"/>
    </source>
</evidence>
<dbReference type="GO" id="GO:0030286">
    <property type="term" value="C:dynein complex"/>
    <property type="evidence" value="ECO:0007669"/>
    <property type="project" value="InterPro"/>
</dbReference>
<feature type="region of interest" description="Disordered" evidence="1">
    <location>
        <begin position="124"/>
        <end position="181"/>
    </location>
</feature>
<dbReference type="InterPro" id="IPR001372">
    <property type="entry name" value="Dynein_light_chain_typ-1/2"/>
</dbReference>
<feature type="compositionally biased region" description="Polar residues" evidence="1">
    <location>
        <begin position="1"/>
        <end position="16"/>
    </location>
</feature>
<feature type="region of interest" description="Disordered" evidence="1">
    <location>
        <begin position="248"/>
        <end position="281"/>
    </location>
</feature>
<feature type="compositionally biased region" description="Polar residues" evidence="1">
    <location>
        <begin position="44"/>
        <end position="53"/>
    </location>
</feature>
<organism evidence="2 3">
    <name type="scientific">Clonorchis sinensis</name>
    <name type="common">Chinese liver fluke</name>
    <dbReference type="NCBI Taxonomy" id="79923"/>
    <lineage>
        <taxon>Eukaryota</taxon>
        <taxon>Metazoa</taxon>
        <taxon>Spiralia</taxon>
        <taxon>Lophotrochozoa</taxon>
        <taxon>Platyhelminthes</taxon>
        <taxon>Trematoda</taxon>
        <taxon>Digenea</taxon>
        <taxon>Opisthorchiida</taxon>
        <taxon>Opisthorchiata</taxon>
        <taxon>Opisthorchiidae</taxon>
        <taxon>Clonorchis</taxon>
    </lineage>
</organism>
<dbReference type="GO" id="GO:0007017">
    <property type="term" value="P:microtubule-based process"/>
    <property type="evidence" value="ECO:0007669"/>
    <property type="project" value="InterPro"/>
</dbReference>
<protein>
    <submittedName>
        <fullName evidence="2">Uncharacterized protein</fullName>
    </submittedName>
</protein>
<dbReference type="EMBL" id="NIRI02000056">
    <property type="protein sequence ID" value="KAG5446393.1"/>
    <property type="molecule type" value="Genomic_DNA"/>
</dbReference>
<dbReference type="SMART" id="SM01375">
    <property type="entry name" value="Dynein_light"/>
    <property type="match status" value="1"/>
</dbReference>
<feature type="region of interest" description="Disordered" evidence="1">
    <location>
        <begin position="1"/>
        <end position="59"/>
    </location>
</feature>
<dbReference type="Proteomes" id="UP000286415">
    <property type="component" value="Unassembled WGS sequence"/>
</dbReference>
<feature type="compositionally biased region" description="Polar residues" evidence="1">
    <location>
        <begin position="72"/>
        <end position="82"/>
    </location>
</feature>
<reference evidence="2 3" key="1">
    <citation type="journal article" date="2018" name="Biotechnol. Adv.">
        <title>Improved genomic resources and new bioinformatic workflow for the carcinogenic parasite Clonorchis sinensis: Biotechnological implications.</title>
        <authorList>
            <person name="Wang D."/>
            <person name="Korhonen P.K."/>
            <person name="Gasser R.B."/>
            <person name="Young N.D."/>
        </authorList>
    </citation>
    <scope>NUCLEOTIDE SEQUENCE [LARGE SCALE GENOMIC DNA]</scope>
    <source>
        <strain evidence="2">Cs-k2</strain>
    </source>
</reference>
<evidence type="ECO:0000313" key="2">
    <source>
        <dbReference type="EMBL" id="KAG5446393.1"/>
    </source>
</evidence>
<gene>
    <name evidence="2" type="ORF">CSKR_113783</name>
</gene>
<reference evidence="2 3" key="2">
    <citation type="journal article" date="2021" name="Genomics">
        <title>High-quality reference genome for Clonorchis sinensis.</title>
        <authorList>
            <person name="Young N.D."/>
            <person name="Stroehlein A.J."/>
            <person name="Kinkar L."/>
            <person name="Wang T."/>
            <person name="Sohn W.M."/>
            <person name="Chang B.C.H."/>
            <person name="Kaur P."/>
            <person name="Weisz D."/>
            <person name="Dudchenko O."/>
            <person name="Aiden E.L."/>
            <person name="Korhonen P.K."/>
            <person name="Gasser R.B."/>
        </authorList>
    </citation>
    <scope>NUCLEOTIDE SEQUENCE [LARGE SCALE GENOMIC DNA]</scope>
    <source>
        <strain evidence="2">Cs-k2</strain>
    </source>
</reference>
<feature type="compositionally biased region" description="Basic residues" evidence="1">
    <location>
        <begin position="258"/>
        <end position="269"/>
    </location>
</feature>
<dbReference type="OrthoDB" id="10033309at2759"/>
<name>A0A8T1MB60_CLOSI</name>
<feature type="region of interest" description="Disordered" evidence="1">
    <location>
        <begin position="72"/>
        <end position="91"/>
    </location>
</feature>
<dbReference type="SUPFAM" id="SSF54648">
    <property type="entry name" value="DLC"/>
    <property type="match status" value="1"/>
</dbReference>
<dbReference type="InterPro" id="IPR037177">
    <property type="entry name" value="DLC_sf"/>
</dbReference>